<protein>
    <recommendedName>
        <fullName evidence="4">RRM domain-containing protein</fullName>
    </recommendedName>
</protein>
<dbReference type="Proteomes" id="UP000626092">
    <property type="component" value="Unassembled WGS sequence"/>
</dbReference>
<dbReference type="EMBL" id="WJXA01000006">
    <property type="protein sequence ID" value="KAF7140686.1"/>
    <property type="molecule type" value="Genomic_DNA"/>
</dbReference>
<organism evidence="5 6">
    <name type="scientific">Rhododendron simsii</name>
    <name type="common">Sims's rhododendron</name>
    <dbReference type="NCBI Taxonomy" id="118357"/>
    <lineage>
        <taxon>Eukaryota</taxon>
        <taxon>Viridiplantae</taxon>
        <taxon>Streptophyta</taxon>
        <taxon>Embryophyta</taxon>
        <taxon>Tracheophyta</taxon>
        <taxon>Spermatophyta</taxon>
        <taxon>Magnoliopsida</taxon>
        <taxon>eudicotyledons</taxon>
        <taxon>Gunneridae</taxon>
        <taxon>Pentapetalae</taxon>
        <taxon>asterids</taxon>
        <taxon>Ericales</taxon>
        <taxon>Ericaceae</taxon>
        <taxon>Ericoideae</taxon>
        <taxon>Rhodoreae</taxon>
        <taxon>Rhododendron</taxon>
    </lineage>
</organism>
<dbReference type="AlphaFoldDB" id="A0A834LKY2"/>
<accession>A0A834LKY2</accession>
<keyword evidence="6" id="KW-1185">Reference proteome</keyword>
<dbReference type="OrthoDB" id="439808at2759"/>
<evidence type="ECO:0000313" key="6">
    <source>
        <dbReference type="Proteomes" id="UP000626092"/>
    </source>
</evidence>
<gene>
    <name evidence="5" type="ORF">RHSIM_Rhsim06G0003000</name>
</gene>
<evidence type="ECO:0000313" key="5">
    <source>
        <dbReference type="EMBL" id="KAF7140686.1"/>
    </source>
</evidence>
<dbReference type="Gene3D" id="3.30.70.330">
    <property type="match status" value="1"/>
</dbReference>
<dbReference type="PROSITE" id="PS50102">
    <property type="entry name" value="RRM"/>
    <property type="match status" value="1"/>
</dbReference>
<feature type="compositionally biased region" description="Low complexity" evidence="3">
    <location>
        <begin position="10"/>
        <end position="20"/>
    </location>
</feature>
<dbReference type="GO" id="GO:0003723">
    <property type="term" value="F:RNA binding"/>
    <property type="evidence" value="ECO:0007669"/>
    <property type="project" value="UniProtKB-UniRule"/>
</dbReference>
<feature type="region of interest" description="Disordered" evidence="3">
    <location>
        <begin position="1"/>
        <end position="20"/>
    </location>
</feature>
<dbReference type="SMART" id="SM00360">
    <property type="entry name" value="RRM"/>
    <property type="match status" value="1"/>
</dbReference>
<evidence type="ECO:0000256" key="2">
    <source>
        <dbReference type="PROSITE-ProRule" id="PRU00176"/>
    </source>
</evidence>
<evidence type="ECO:0000259" key="4">
    <source>
        <dbReference type="PROSITE" id="PS50102"/>
    </source>
</evidence>
<dbReference type="PANTHER" id="PTHR11176">
    <property type="entry name" value="BOULE-RELATED"/>
    <property type="match status" value="1"/>
</dbReference>
<name>A0A834LKY2_RHOSS</name>
<sequence length="457" mass="50271">MAYQPAIPRPSSGSSSSSGFQFPNSPFGDTTYTKVFVGGLAWETQSETLGRYFEQFGEILEAVVITDKHTGRSKGYGFVSLFFNYLRYYLIHPPPCYKLSYHVTRVTFREPESARRACADPTPIIDGRRANCNLASLGRPGPSLPFGRIGSPRPYIGSVPAGRGAYVGGFGYQQPVSYNYQQGFMYPPYGSIYLRIKEKNTLLELQFCVHHPLELSFMLLLDLGVYNPYAGQQYLQIYGVPGTVNPAMYPYSQLGQSIPGGQGYTAVQGYTMPGHQIVQFGGPGVNAITTSPIPTLQVPYPTGKFSFLAATFRSSNEVNVLFLNYSHASLRIYACIGAPVPGQPQFIVPAHSPQFMQASGSDQKSGLNLIGFRNEKYNVLKIFTKENLESKLTGLIYKLLIGLVIIVTHSHAHQRSHVSESLQMVEKGTMEDAGCSSVIIVNLKSCVLPVVQMTGRE</sequence>
<dbReference type="SUPFAM" id="SSF54928">
    <property type="entry name" value="RNA-binding domain, RBD"/>
    <property type="match status" value="1"/>
</dbReference>
<keyword evidence="1 2" id="KW-0694">RNA-binding</keyword>
<dbReference type="InterPro" id="IPR000504">
    <property type="entry name" value="RRM_dom"/>
</dbReference>
<evidence type="ECO:0000256" key="3">
    <source>
        <dbReference type="SAM" id="MobiDB-lite"/>
    </source>
</evidence>
<evidence type="ECO:0000256" key="1">
    <source>
        <dbReference type="ARBA" id="ARBA00022884"/>
    </source>
</evidence>
<reference evidence="5" key="1">
    <citation type="submission" date="2019-11" db="EMBL/GenBank/DDBJ databases">
        <authorList>
            <person name="Liu Y."/>
            <person name="Hou J."/>
            <person name="Li T.-Q."/>
            <person name="Guan C.-H."/>
            <person name="Wu X."/>
            <person name="Wu H.-Z."/>
            <person name="Ling F."/>
            <person name="Zhang R."/>
            <person name="Shi X.-G."/>
            <person name="Ren J.-P."/>
            <person name="Chen E.-F."/>
            <person name="Sun J.-M."/>
        </authorList>
    </citation>
    <scope>NUCLEOTIDE SEQUENCE</scope>
    <source>
        <strain evidence="5">Adult_tree_wgs_1</strain>
        <tissue evidence="5">Leaves</tissue>
    </source>
</reference>
<dbReference type="Pfam" id="PF00076">
    <property type="entry name" value="RRM_1"/>
    <property type="match status" value="1"/>
</dbReference>
<feature type="domain" description="RRM" evidence="4">
    <location>
        <begin position="33"/>
        <end position="81"/>
    </location>
</feature>
<dbReference type="PANTHER" id="PTHR11176:SF57">
    <property type="entry name" value="PROTEIN BOULE"/>
    <property type="match status" value="1"/>
</dbReference>
<dbReference type="InterPro" id="IPR012677">
    <property type="entry name" value="Nucleotide-bd_a/b_plait_sf"/>
</dbReference>
<proteinExistence type="predicted"/>
<comment type="caution">
    <text evidence="5">The sequence shown here is derived from an EMBL/GenBank/DDBJ whole genome shotgun (WGS) entry which is preliminary data.</text>
</comment>
<dbReference type="InterPro" id="IPR035979">
    <property type="entry name" value="RBD_domain_sf"/>
</dbReference>